<sequence length="177" mass="19822">MPGGVRLPDQRTPARTSFFTSHRPRESVTTRTKSHGANQESRDATMPATPHGRPPRTLKLSMSQRTDTLMWLLKVSSWCIIYNSYNMFFETVSVGGGGCRASGQEDAATLVDIHFSPLTPAASDRVALPLLLFVLQWEVFPLKVLVGRKQAVYKLAYFITRSDNNHTHLQNINQIHG</sequence>
<comment type="caution">
    <text evidence="2">The sequence shown here is derived from an EMBL/GenBank/DDBJ whole genome shotgun (WGS) entry which is preliminary data.</text>
</comment>
<protein>
    <submittedName>
        <fullName evidence="2">Uncharacterized protein</fullName>
    </submittedName>
</protein>
<accession>A0A5B7EJ27</accession>
<keyword evidence="3" id="KW-1185">Reference proteome</keyword>
<dbReference type="AlphaFoldDB" id="A0A5B7EJ27"/>
<reference evidence="2 3" key="1">
    <citation type="submission" date="2019-05" db="EMBL/GenBank/DDBJ databases">
        <title>Another draft genome of Portunus trituberculatus and its Hox gene families provides insights of decapod evolution.</title>
        <authorList>
            <person name="Jeong J.-H."/>
            <person name="Song I."/>
            <person name="Kim S."/>
            <person name="Choi T."/>
            <person name="Kim D."/>
            <person name="Ryu S."/>
            <person name="Kim W."/>
        </authorList>
    </citation>
    <scope>NUCLEOTIDE SEQUENCE [LARGE SCALE GENOMIC DNA]</scope>
    <source>
        <tissue evidence="2">Muscle</tissue>
    </source>
</reference>
<feature type="compositionally biased region" description="Polar residues" evidence="1">
    <location>
        <begin position="29"/>
        <end position="39"/>
    </location>
</feature>
<dbReference type="EMBL" id="VSRR010003064">
    <property type="protein sequence ID" value="MPC34490.1"/>
    <property type="molecule type" value="Genomic_DNA"/>
</dbReference>
<organism evidence="2 3">
    <name type="scientific">Portunus trituberculatus</name>
    <name type="common">Swimming crab</name>
    <name type="synonym">Neptunus trituberculatus</name>
    <dbReference type="NCBI Taxonomy" id="210409"/>
    <lineage>
        <taxon>Eukaryota</taxon>
        <taxon>Metazoa</taxon>
        <taxon>Ecdysozoa</taxon>
        <taxon>Arthropoda</taxon>
        <taxon>Crustacea</taxon>
        <taxon>Multicrustacea</taxon>
        <taxon>Malacostraca</taxon>
        <taxon>Eumalacostraca</taxon>
        <taxon>Eucarida</taxon>
        <taxon>Decapoda</taxon>
        <taxon>Pleocyemata</taxon>
        <taxon>Brachyura</taxon>
        <taxon>Eubrachyura</taxon>
        <taxon>Portunoidea</taxon>
        <taxon>Portunidae</taxon>
        <taxon>Portuninae</taxon>
        <taxon>Portunus</taxon>
    </lineage>
</organism>
<evidence type="ECO:0000256" key="1">
    <source>
        <dbReference type="SAM" id="MobiDB-lite"/>
    </source>
</evidence>
<proteinExistence type="predicted"/>
<name>A0A5B7EJ27_PORTR</name>
<feature type="region of interest" description="Disordered" evidence="1">
    <location>
        <begin position="1"/>
        <end position="56"/>
    </location>
</feature>
<dbReference type="Proteomes" id="UP000324222">
    <property type="component" value="Unassembled WGS sequence"/>
</dbReference>
<gene>
    <name evidence="2" type="ORF">E2C01_027882</name>
</gene>
<evidence type="ECO:0000313" key="3">
    <source>
        <dbReference type="Proteomes" id="UP000324222"/>
    </source>
</evidence>
<evidence type="ECO:0000313" key="2">
    <source>
        <dbReference type="EMBL" id="MPC34490.1"/>
    </source>
</evidence>